<dbReference type="Proteomes" id="UP000823201">
    <property type="component" value="Unassembled WGS sequence"/>
</dbReference>
<evidence type="ECO:0000256" key="2">
    <source>
        <dbReference type="ARBA" id="ARBA00022801"/>
    </source>
</evidence>
<dbReference type="NCBIfam" id="TIGR00370">
    <property type="entry name" value="5-oxoprolinase subunit PxpB"/>
    <property type="match status" value="1"/>
</dbReference>
<keyword evidence="6" id="KW-1185">Reference proteome</keyword>
<dbReference type="Gene3D" id="2.40.100.10">
    <property type="entry name" value="Cyclophilin-like"/>
    <property type="match status" value="1"/>
</dbReference>
<sequence>MAIIPFGEQAVRVIFGDRIDPSIQAQISRFLRYFDRLPFPGFIEYVPAYTNIAFYYDPQKVLVGVHGGQTAQQTVIDYLEACYTAMDREPCADERIERRTVRIPVCYGGAFGPDLDVVASYHQMSTEEVIRRHTAPEYLVYMLGFAPGFPFLGGLPEELATPRRESPRLKIAAGSVGIAGRQTGAYPLQSPGGWQIIGRTPTQLFTPDGQSPTLLHAGDLVRFESITEEQFLAQKGGQL</sequence>
<evidence type="ECO:0000259" key="4">
    <source>
        <dbReference type="SMART" id="SM00796"/>
    </source>
</evidence>
<dbReference type="InterPro" id="IPR029000">
    <property type="entry name" value="Cyclophilin-like_dom_sf"/>
</dbReference>
<organism evidence="5 6">
    <name type="scientific">Sporolactobacillus spathodeae</name>
    <dbReference type="NCBI Taxonomy" id="1465502"/>
    <lineage>
        <taxon>Bacteria</taxon>
        <taxon>Bacillati</taxon>
        <taxon>Bacillota</taxon>
        <taxon>Bacilli</taxon>
        <taxon>Bacillales</taxon>
        <taxon>Sporolactobacillaceae</taxon>
        <taxon>Sporolactobacillus</taxon>
    </lineage>
</organism>
<dbReference type="InterPro" id="IPR010016">
    <property type="entry name" value="PxpB"/>
</dbReference>
<accession>A0ABS2Q5I8</accession>
<dbReference type="SUPFAM" id="SSF50891">
    <property type="entry name" value="Cyclophilin-like"/>
    <property type="match status" value="1"/>
</dbReference>
<comment type="caution">
    <text evidence="5">The sequence shown here is derived from an EMBL/GenBank/DDBJ whole genome shotgun (WGS) entry which is preliminary data.</text>
</comment>
<reference evidence="5 6" key="1">
    <citation type="submission" date="2021-01" db="EMBL/GenBank/DDBJ databases">
        <title>Genomic Encyclopedia of Type Strains, Phase IV (KMG-IV): sequencing the most valuable type-strain genomes for metagenomic binning, comparative biology and taxonomic classification.</title>
        <authorList>
            <person name="Goeker M."/>
        </authorList>
    </citation>
    <scope>NUCLEOTIDE SEQUENCE [LARGE SCALE GENOMIC DNA]</scope>
    <source>
        <strain evidence="5 6">DSM 100968</strain>
    </source>
</reference>
<name>A0ABS2Q5I8_9BACL</name>
<dbReference type="PANTHER" id="PTHR34698:SF2">
    <property type="entry name" value="5-OXOPROLINASE SUBUNIT B"/>
    <property type="match status" value="1"/>
</dbReference>
<evidence type="ECO:0000313" key="5">
    <source>
        <dbReference type="EMBL" id="MBM7656876.1"/>
    </source>
</evidence>
<dbReference type="InterPro" id="IPR003833">
    <property type="entry name" value="CT_C_D"/>
</dbReference>
<evidence type="ECO:0000256" key="1">
    <source>
        <dbReference type="ARBA" id="ARBA00022741"/>
    </source>
</evidence>
<keyword evidence="3" id="KW-0067">ATP-binding</keyword>
<evidence type="ECO:0000313" key="6">
    <source>
        <dbReference type="Proteomes" id="UP000823201"/>
    </source>
</evidence>
<proteinExistence type="predicted"/>
<gene>
    <name evidence="5" type="ORF">JOC27_000313</name>
</gene>
<dbReference type="Gene3D" id="3.30.1360.40">
    <property type="match status" value="1"/>
</dbReference>
<keyword evidence="2" id="KW-0378">Hydrolase</keyword>
<dbReference type="SUPFAM" id="SSF160467">
    <property type="entry name" value="PH0987 N-terminal domain-like"/>
    <property type="match status" value="1"/>
</dbReference>
<dbReference type="SMART" id="SM00796">
    <property type="entry name" value="AHS1"/>
    <property type="match status" value="1"/>
</dbReference>
<feature type="domain" description="Carboxyltransferase" evidence="4">
    <location>
        <begin position="1"/>
        <end position="215"/>
    </location>
</feature>
<dbReference type="EMBL" id="JAFBEV010000002">
    <property type="protein sequence ID" value="MBM7656876.1"/>
    <property type="molecule type" value="Genomic_DNA"/>
</dbReference>
<protein>
    <submittedName>
        <fullName evidence="5">Inhibitor of KinA</fullName>
    </submittedName>
</protein>
<dbReference type="PANTHER" id="PTHR34698">
    <property type="entry name" value="5-OXOPROLINASE SUBUNIT B"/>
    <property type="match status" value="1"/>
</dbReference>
<keyword evidence="1" id="KW-0547">Nucleotide-binding</keyword>
<evidence type="ECO:0000256" key="3">
    <source>
        <dbReference type="ARBA" id="ARBA00022840"/>
    </source>
</evidence>
<dbReference type="Pfam" id="PF02682">
    <property type="entry name" value="CT_C_D"/>
    <property type="match status" value="1"/>
</dbReference>